<comment type="caution">
    <text evidence="1">The sequence shown here is derived from an EMBL/GenBank/DDBJ whole genome shotgun (WGS) entry which is preliminary data.</text>
</comment>
<dbReference type="SUPFAM" id="SSF63829">
    <property type="entry name" value="Calcium-dependent phosphotriesterase"/>
    <property type="match status" value="1"/>
</dbReference>
<dbReference type="AlphaFoldDB" id="A0A7V2SXH8"/>
<reference evidence="1" key="1">
    <citation type="journal article" date="2020" name="mSystems">
        <title>Genome- and Community-Level Interaction Insights into Carbon Utilization and Element Cycling Functions of Hydrothermarchaeota in Hydrothermal Sediment.</title>
        <authorList>
            <person name="Zhou Z."/>
            <person name="Liu Y."/>
            <person name="Xu W."/>
            <person name="Pan J."/>
            <person name="Luo Z.H."/>
            <person name="Li M."/>
        </authorList>
    </citation>
    <scope>NUCLEOTIDE SEQUENCE [LARGE SCALE GENOMIC DNA]</scope>
    <source>
        <strain evidence="1">HyVt-503</strain>
    </source>
</reference>
<dbReference type="Proteomes" id="UP000885797">
    <property type="component" value="Unassembled WGS sequence"/>
</dbReference>
<name>A0A7V2SXH8_9BACT</name>
<proteinExistence type="predicted"/>
<sequence>MSVVSVTNKRAWGLLPCALLVLFLTGLISQAEALARSKRDGQANKKAKGVRSRVVHIITRDETGRPLKFPSQIFFDHTMEETYVVSGGDKIVVYNSRYFPIASLGKGRGVEGVNGLYVDPTGMVYVCQAGGPNAPPRISIFNAAFFKVRDIYFNSIEGLEVDEFVPKTM</sequence>
<protein>
    <submittedName>
        <fullName evidence="1">Uncharacterized protein</fullName>
    </submittedName>
</protein>
<accession>A0A7V2SXH8</accession>
<dbReference type="EMBL" id="DRND01000097">
    <property type="protein sequence ID" value="HFC46464.1"/>
    <property type="molecule type" value="Genomic_DNA"/>
</dbReference>
<feature type="non-terminal residue" evidence="1">
    <location>
        <position position="169"/>
    </location>
</feature>
<evidence type="ECO:0000313" key="1">
    <source>
        <dbReference type="EMBL" id="HFC46464.1"/>
    </source>
</evidence>
<organism evidence="1">
    <name type="scientific">Dissulfuribacter thermophilus</name>
    <dbReference type="NCBI Taxonomy" id="1156395"/>
    <lineage>
        <taxon>Bacteria</taxon>
        <taxon>Pseudomonadati</taxon>
        <taxon>Thermodesulfobacteriota</taxon>
        <taxon>Dissulfuribacteria</taxon>
        <taxon>Dissulfuribacterales</taxon>
        <taxon>Dissulfuribacteraceae</taxon>
        <taxon>Dissulfuribacter</taxon>
    </lineage>
</organism>
<gene>
    <name evidence="1" type="ORF">ENJ63_01130</name>
</gene>